<dbReference type="GO" id="GO:0005524">
    <property type="term" value="F:ATP binding"/>
    <property type="evidence" value="ECO:0007669"/>
    <property type="project" value="InterPro"/>
</dbReference>
<organism evidence="3">
    <name type="scientific">Ignisphaera aggregans</name>
    <dbReference type="NCBI Taxonomy" id="334771"/>
    <lineage>
        <taxon>Archaea</taxon>
        <taxon>Thermoproteota</taxon>
        <taxon>Thermoprotei</taxon>
        <taxon>Desulfurococcales</taxon>
        <taxon>Desulfurococcaceae</taxon>
        <taxon>Ignisphaera</taxon>
    </lineage>
</organism>
<evidence type="ECO:0000259" key="1">
    <source>
        <dbReference type="Pfam" id="PF13175"/>
    </source>
</evidence>
<dbReference type="InterPro" id="IPR051396">
    <property type="entry name" value="Bact_Antivir_Def_Nuclease"/>
</dbReference>
<gene>
    <name evidence="3" type="ORF">ENO26_01575</name>
</gene>
<evidence type="ECO:0008006" key="4">
    <source>
        <dbReference type="Google" id="ProtNLM"/>
    </source>
</evidence>
<dbReference type="InterPro" id="IPR027417">
    <property type="entry name" value="P-loop_NTPase"/>
</dbReference>
<dbReference type="InterPro" id="IPR041685">
    <property type="entry name" value="AAA_GajA/Old/RecF-like"/>
</dbReference>
<dbReference type="PANTHER" id="PTHR43581">
    <property type="entry name" value="ATP/GTP PHOSPHATASE"/>
    <property type="match status" value="1"/>
</dbReference>
<dbReference type="AlphaFoldDB" id="A0A7J2U0E9"/>
<protein>
    <recommendedName>
        <fullName evidence="4">AAA domain-containing protein</fullName>
    </recommendedName>
</protein>
<evidence type="ECO:0000313" key="3">
    <source>
        <dbReference type="EMBL" id="HEM66254.1"/>
    </source>
</evidence>
<dbReference type="InterPro" id="IPR014592">
    <property type="entry name" value="P-loop_UCP034888"/>
</dbReference>
<dbReference type="InterPro" id="IPR003959">
    <property type="entry name" value="ATPase_AAA_core"/>
</dbReference>
<reference evidence="3" key="1">
    <citation type="journal article" date="2020" name="mSystems">
        <title>Genome- and Community-Level Interaction Insights into Carbon Utilization and Element Cycling Functions of Hydrothermarchaeota in Hydrothermal Sediment.</title>
        <authorList>
            <person name="Zhou Z."/>
            <person name="Liu Y."/>
            <person name="Xu W."/>
            <person name="Pan J."/>
            <person name="Luo Z.H."/>
            <person name="Li M."/>
        </authorList>
    </citation>
    <scope>NUCLEOTIDE SEQUENCE [LARGE SCALE GENOMIC DNA]</scope>
    <source>
        <strain evidence="3">SpSt-125</strain>
    </source>
</reference>
<feature type="domain" description="Endonuclease GajA/Old nuclease/RecF-like AAA" evidence="1">
    <location>
        <begin position="3"/>
        <end position="121"/>
    </location>
</feature>
<name>A0A7J2U0E9_9CREN</name>
<dbReference type="Pfam" id="PF13175">
    <property type="entry name" value="AAA_15"/>
    <property type="match status" value="1"/>
</dbReference>
<comment type="caution">
    <text evidence="3">The sequence shown here is derived from an EMBL/GenBank/DDBJ whole genome shotgun (WGS) entry which is preliminary data.</text>
</comment>
<dbReference type="SUPFAM" id="SSF52540">
    <property type="entry name" value="P-loop containing nucleoside triphosphate hydrolases"/>
    <property type="match status" value="1"/>
</dbReference>
<proteinExistence type="predicted"/>
<dbReference type="EMBL" id="DSEU01000007">
    <property type="protein sequence ID" value="HEM66254.1"/>
    <property type="molecule type" value="Genomic_DNA"/>
</dbReference>
<dbReference type="GO" id="GO:0016887">
    <property type="term" value="F:ATP hydrolysis activity"/>
    <property type="evidence" value="ECO:0007669"/>
    <property type="project" value="InterPro"/>
</dbReference>
<evidence type="ECO:0000259" key="2">
    <source>
        <dbReference type="Pfam" id="PF13304"/>
    </source>
</evidence>
<sequence>MIRICIGNIGPFESTSIEIKPLTILIGKNSVGKSLLLYLLWALASAVPALDEVESGCEEVSKVTEKVVEKVQKGENPEEEIKQALPIFYEKILKEAIRIGIEERIRYAFGVEPKELVKIGKEKALIKIQSDCAKLEIAISNTVELIDVDLCLDKMLNALHVKVLRRGAIEVEYEDLYEEFEIRSVADVNNIIVQLFVYHIAHVFDVFILTTSEISTLLPDSRAGITRTVLKPYPVTGIPLGVDEEYKSMYFRLAEQLYREPQVAGQVLNTAKPLFEELGAVPEVRFEAGAYTVYIRTWTGKVLPFSMAPSGVREVLTTVLALATPYDIKNVFVEEPEAHLHPRALKFLTKLIAWSINTRSKRVVVTTHSDYLISYLNNLIIASRLPNEKLSKLDLSMEEVLRPDDVAVYLVKTVNGNAVIEPVQVTEHGILEEEFSKIAEELLSERDKIYAEV</sequence>
<dbReference type="PIRSF" id="PIRSF034888">
    <property type="entry name" value="P-loop_UCP034888"/>
    <property type="match status" value="1"/>
</dbReference>
<accession>A0A7J2U0E9</accession>
<dbReference type="Gene3D" id="3.40.50.300">
    <property type="entry name" value="P-loop containing nucleotide triphosphate hydrolases"/>
    <property type="match status" value="1"/>
</dbReference>
<feature type="domain" description="ATPase AAA-type core" evidence="2">
    <location>
        <begin position="300"/>
        <end position="374"/>
    </location>
</feature>
<dbReference type="Pfam" id="PF13304">
    <property type="entry name" value="AAA_21"/>
    <property type="match status" value="1"/>
</dbReference>
<dbReference type="PANTHER" id="PTHR43581:SF4">
    <property type="entry name" value="ATP_GTP PHOSPHATASE"/>
    <property type="match status" value="1"/>
</dbReference>